<proteinExistence type="predicted"/>
<dbReference type="AlphaFoldDB" id="A0A9K3J0E2"/>
<gene>
    <name evidence="1" type="ORF">HanXRQr2_Chr05g0220041</name>
</gene>
<evidence type="ECO:0000313" key="2">
    <source>
        <dbReference type="Proteomes" id="UP000215914"/>
    </source>
</evidence>
<keyword evidence="2" id="KW-1185">Reference proteome</keyword>
<dbReference type="Gramene" id="mRNA:HanXRQr2_Chr05g0220041">
    <property type="protein sequence ID" value="mRNA:HanXRQr2_Chr05g0220041"/>
    <property type="gene ID" value="HanXRQr2_Chr05g0220041"/>
</dbReference>
<dbReference type="Proteomes" id="UP000215914">
    <property type="component" value="Unassembled WGS sequence"/>
</dbReference>
<dbReference type="EMBL" id="MNCJ02000320">
    <property type="protein sequence ID" value="KAF5806324.1"/>
    <property type="molecule type" value="Genomic_DNA"/>
</dbReference>
<comment type="caution">
    <text evidence="1">The sequence shown here is derived from an EMBL/GenBank/DDBJ whole genome shotgun (WGS) entry which is preliminary data.</text>
</comment>
<reference evidence="1" key="2">
    <citation type="submission" date="2020-06" db="EMBL/GenBank/DDBJ databases">
        <title>Helianthus annuus Genome sequencing and assembly Release 2.</title>
        <authorList>
            <person name="Gouzy J."/>
            <person name="Langlade N."/>
            <person name="Munos S."/>
        </authorList>
    </citation>
    <scope>NUCLEOTIDE SEQUENCE</scope>
    <source>
        <tissue evidence="1">Leaves</tissue>
    </source>
</reference>
<evidence type="ECO:0000313" key="1">
    <source>
        <dbReference type="EMBL" id="KAF5806324.1"/>
    </source>
</evidence>
<name>A0A9K3J0E2_HELAN</name>
<reference evidence="1" key="1">
    <citation type="journal article" date="2017" name="Nature">
        <title>The sunflower genome provides insights into oil metabolism, flowering and Asterid evolution.</title>
        <authorList>
            <person name="Badouin H."/>
            <person name="Gouzy J."/>
            <person name="Grassa C.J."/>
            <person name="Murat F."/>
            <person name="Staton S.E."/>
            <person name="Cottret L."/>
            <person name="Lelandais-Briere C."/>
            <person name="Owens G.L."/>
            <person name="Carrere S."/>
            <person name="Mayjonade B."/>
            <person name="Legrand L."/>
            <person name="Gill N."/>
            <person name="Kane N.C."/>
            <person name="Bowers J.E."/>
            <person name="Hubner S."/>
            <person name="Bellec A."/>
            <person name="Berard A."/>
            <person name="Berges H."/>
            <person name="Blanchet N."/>
            <person name="Boniface M.C."/>
            <person name="Brunel D."/>
            <person name="Catrice O."/>
            <person name="Chaidir N."/>
            <person name="Claudel C."/>
            <person name="Donnadieu C."/>
            <person name="Faraut T."/>
            <person name="Fievet G."/>
            <person name="Helmstetter N."/>
            <person name="King M."/>
            <person name="Knapp S.J."/>
            <person name="Lai Z."/>
            <person name="Le Paslier M.C."/>
            <person name="Lippi Y."/>
            <person name="Lorenzon L."/>
            <person name="Mandel J.R."/>
            <person name="Marage G."/>
            <person name="Marchand G."/>
            <person name="Marquand E."/>
            <person name="Bret-Mestries E."/>
            <person name="Morien E."/>
            <person name="Nambeesan S."/>
            <person name="Nguyen T."/>
            <person name="Pegot-Espagnet P."/>
            <person name="Pouilly N."/>
            <person name="Raftis F."/>
            <person name="Sallet E."/>
            <person name="Schiex T."/>
            <person name="Thomas J."/>
            <person name="Vandecasteele C."/>
            <person name="Vares D."/>
            <person name="Vear F."/>
            <person name="Vautrin S."/>
            <person name="Crespi M."/>
            <person name="Mangin B."/>
            <person name="Burke J.M."/>
            <person name="Salse J."/>
            <person name="Munos S."/>
            <person name="Vincourt P."/>
            <person name="Rieseberg L.H."/>
            <person name="Langlade N.B."/>
        </authorList>
    </citation>
    <scope>NUCLEOTIDE SEQUENCE</scope>
    <source>
        <tissue evidence="1">Leaves</tissue>
    </source>
</reference>
<protein>
    <submittedName>
        <fullName evidence="1">Uncharacterized protein</fullName>
    </submittedName>
</protein>
<organism evidence="1 2">
    <name type="scientific">Helianthus annuus</name>
    <name type="common">Common sunflower</name>
    <dbReference type="NCBI Taxonomy" id="4232"/>
    <lineage>
        <taxon>Eukaryota</taxon>
        <taxon>Viridiplantae</taxon>
        <taxon>Streptophyta</taxon>
        <taxon>Embryophyta</taxon>
        <taxon>Tracheophyta</taxon>
        <taxon>Spermatophyta</taxon>
        <taxon>Magnoliopsida</taxon>
        <taxon>eudicotyledons</taxon>
        <taxon>Gunneridae</taxon>
        <taxon>Pentapetalae</taxon>
        <taxon>asterids</taxon>
        <taxon>campanulids</taxon>
        <taxon>Asterales</taxon>
        <taxon>Asteraceae</taxon>
        <taxon>Asteroideae</taxon>
        <taxon>Heliantheae alliance</taxon>
        <taxon>Heliantheae</taxon>
        <taxon>Helianthus</taxon>
    </lineage>
</organism>
<sequence length="72" mass="7899">MCVCIYIHTHRDQLTLSDVVVSLAGSSFRIPLALNFCLRNSGKSLVLGFCLDCSEIFWPGSCLSLPLLPVVE</sequence>
<accession>A0A9K3J0E2</accession>